<comment type="caution">
    <text evidence="2">The sequence shown here is derived from an EMBL/GenBank/DDBJ whole genome shotgun (WGS) entry which is preliminary data.</text>
</comment>
<protein>
    <submittedName>
        <fullName evidence="2">Uncharacterized mitochondrial protein-like protein</fullName>
    </submittedName>
</protein>
<dbReference type="InterPro" id="IPR013103">
    <property type="entry name" value="RVT_2"/>
</dbReference>
<accession>A0ABQ5J0C2</accession>
<sequence>MAMVTQAVDAKTSSTNIISTISTIAKASGTNFVNTVSIPVGTASANEIDEEVYVSQPPGFLDPKYPEKVYKVVKALYGLHQAPRAWSMIGTLMYETSVSRPTSMFASVLVLVSSHYQRPHHLSAVKRIFRDSSYDLESDSDSDMLDQILTEIHNKRLSISCSRSLLGNAKSKPLWPLLQQKPNMLLLQVAVGKFYGFKIKC</sequence>
<evidence type="ECO:0000313" key="3">
    <source>
        <dbReference type="Proteomes" id="UP001151760"/>
    </source>
</evidence>
<dbReference type="EMBL" id="BQNB010021390">
    <property type="protein sequence ID" value="GJU05919.1"/>
    <property type="molecule type" value="Genomic_DNA"/>
</dbReference>
<evidence type="ECO:0000313" key="2">
    <source>
        <dbReference type="EMBL" id="GJU05919.1"/>
    </source>
</evidence>
<organism evidence="2 3">
    <name type="scientific">Tanacetum coccineum</name>
    <dbReference type="NCBI Taxonomy" id="301880"/>
    <lineage>
        <taxon>Eukaryota</taxon>
        <taxon>Viridiplantae</taxon>
        <taxon>Streptophyta</taxon>
        <taxon>Embryophyta</taxon>
        <taxon>Tracheophyta</taxon>
        <taxon>Spermatophyta</taxon>
        <taxon>Magnoliopsida</taxon>
        <taxon>eudicotyledons</taxon>
        <taxon>Gunneridae</taxon>
        <taxon>Pentapetalae</taxon>
        <taxon>asterids</taxon>
        <taxon>campanulids</taxon>
        <taxon>Asterales</taxon>
        <taxon>Asteraceae</taxon>
        <taxon>Asteroideae</taxon>
        <taxon>Anthemideae</taxon>
        <taxon>Anthemidinae</taxon>
        <taxon>Tanacetum</taxon>
    </lineage>
</organism>
<name>A0ABQ5J0C2_9ASTR</name>
<reference evidence="2" key="1">
    <citation type="journal article" date="2022" name="Int. J. Mol. Sci.">
        <title>Draft Genome of Tanacetum Coccineum: Genomic Comparison of Closely Related Tanacetum-Family Plants.</title>
        <authorList>
            <person name="Yamashiro T."/>
            <person name="Shiraishi A."/>
            <person name="Nakayama K."/>
            <person name="Satake H."/>
        </authorList>
    </citation>
    <scope>NUCLEOTIDE SEQUENCE</scope>
</reference>
<reference evidence="2" key="2">
    <citation type="submission" date="2022-01" db="EMBL/GenBank/DDBJ databases">
        <authorList>
            <person name="Yamashiro T."/>
            <person name="Shiraishi A."/>
            <person name="Satake H."/>
            <person name="Nakayama K."/>
        </authorList>
    </citation>
    <scope>NUCLEOTIDE SEQUENCE</scope>
</reference>
<dbReference type="Proteomes" id="UP001151760">
    <property type="component" value="Unassembled WGS sequence"/>
</dbReference>
<dbReference type="Pfam" id="PF07727">
    <property type="entry name" value="RVT_2"/>
    <property type="match status" value="1"/>
</dbReference>
<keyword evidence="3" id="KW-1185">Reference proteome</keyword>
<proteinExistence type="predicted"/>
<gene>
    <name evidence="2" type="ORF">Tco_1122349</name>
</gene>
<evidence type="ECO:0000259" key="1">
    <source>
        <dbReference type="Pfam" id="PF07727"/>
    </source>
</evidence>
<feature type="domain" description="Reverse transcriptase Ty1/copia-type" evidence="1">
    <location>
        <begin position="46"/>
        <end position="88"/>
    </location>
</feature>